<comment type="caution">
    <text evidence="1">The sequence shown here is derived from an EMBL/GenBank/DDBJ whole genome shotgun (WGS) entry which is preliminary data.</text>
</comment>
<protein>
    <submittedName>
        <fullName evidence="1">Uncharacterized protein</fullName>
    </submittedName>
</protein>
<organism evidence="1 2">
    <name type="scientific">Fusarium decemcellulare</name>
    <dbReference type="NCBI Taxonomy" id="57161"/>
    <lineage>
        <taxon>Eukaryota</taxon>
        <taxon>Fungi</taxon>
        <taxon>Dikarya</taxon>
        <taxon>Ascomycota</taxon>
        <taxon>Pezizomycotina</taxon>
        <taxon>Sordariomycetes</taxon>
        <taxon>Hypocreomycetidae</taxon>
        <taxon>Hypocreales</taxon>
        <taxon>Nectriaceae</taxon>
        <taxon>Fusarium</taxon>
        <taxon>Fusarium decemcellulare species complex</taxon>
    </lineage>
</organism>
<name>A0ACC1RSU0_9HYPO</name>
<reference evidence="1" key="1">
    <citation type="submission" date="2022-08" db="EMBL/GenBank/DDBJ databases">
        <title>Genome Sequence of Fusarium decemcellulare.</title>
        <authorList>
            <person name="Buettner E."/>
        </authorList>
    </citation>
    <scope>NUCLEOTIDE SEQUENCE</scope>
    <source>
        <strain evidence="1">Babe19</strain>
    </source>
</reference>
<keyword evidence="2" id="KW-1185">Reference proteome</keyword>
<dbReference type="Proteomes" id="UP001148629">
    <property type="component" value="Unassembled WGS sequence"/>
</dbReference>
<gene>
    <name evidence="1" type="ORF">NM208_g12285</name>
</gene>
<sequence length="563" mass="63636">MKKKGALIPPWYQYNEPSCEDLAIVSIAWGMTLGLSIFGLIRCGTQTYNQWKRARRVTAYMVLIWLELVASGIIGGLAWGYVHGNIPPGFEIYFAFLFLWVFQIHCIMQIIINRISLLAISPTTVRRLKWGTFAILAAINISVFCIWIPARLQISQTYIHINNIWDRIEKGLFAAIDLALNFYFVYLVRSSLISYGLTKYVVLYRFNLVMVVISISMDILIIASMSLSNTFLYVEFHPLAYLVKLHIELSMAELIAKIVKASGPDLSCHCACHNNANHIFLHELHSRHSAPAAPDTIAPTTGRFRRSWPMWPRNLRGRDKRRGQRRQTPPLPEAGSRKRPRTEGSEPRAVSWTPDVHKTSDWGLCTQEMPDNIIAFDVIKKREHTSKPIQNWYDAPITTNPAVRGGYGVRVGANVQDITTEQKTWRSGLKLFLVSVTRPHHPSTGSPRRFSPANPTQRGTLVICECLHWGDAGPWAVVLAAWQTVILVHSVATPRTGPHLISRGTDIWTEYQSEDSVIKWVGSLAGLKQAECATEYSAGKSKLDVAHRFVSNEQLEAHYEKPN</sequence>
<accession>A0ACC1RSU0</accession>
<evidence type="ECO:0000313" key="2">
    <source>
        <dbReference type="Proteomes" id="UP001148629"/>
    </source>
</evidence>
<dbReference type="EMBL" id="JANRMS010002176">
    <property type="protein sequence ID" value="KAJ3523878.1"/>
    <property type="molecule type" value="Genomic_DNA"/>
</dbReference>
<evidence type="ECO:0000313" key="1">
    <source>
        <dbReference type="EMBL" id="KAJ3523878.1"/>
    </source>
</evidence>
<proteinExistence type="predicted"/>